<dbReference type="PATRIC" id="fig|1267766.3.peg.1382"/>
<dbReference type="KEGG" id="aay:WYH_01374"/>
<name>A0A0F7KUG6_9SPHN</name>
<accession>A0A0F7KUG6</accession>
<proteinExistence type="predicted"/>
<evidence type="ECO:0000313" key="2">
    <source>
        <dbReference type="Proteomes" id="UP000034392"/>
    </source>
</evidence>
<sequence>MADASRKMFCAKPLPGWNAVPGGKNLPGPNIMAETEERQRRKGARFPGRPFPLRKSR</sequence>
<dbReference type="AlphaFoldDB" id="A0A0F7KUG6"/>
<reference evidence="1" key="1">
    <citation type="submission" date="2015-05" db="EMBL/GenBank/DDBJ databases">
        <title>The complete genome of Altererythrobacter atlanticus strain 26DY36.</title>
        <authorList>
            <person name="Wu Y.-H."/>
            <person name="Cheng H."/>
            <person name="Wu X.-W."/>
        </authorList>
    </citation>
    <scope>NUCLEOTIDE SEQUENCE [LARGE SCALE GENOMIC DNA]</scope>
    <source>
        <strain evidence="1">26DY36</strain>
    </source>
</reference>
<gene>
    <name evidence="1" type="ORF">WYH_01374</name>
</gene>
<keyword evidence="2" id="KW-1185">Reference proteome</keyword>
<dbReference type="EMBL" id="CP011452">
    <property type="protein sequence ID" value="AKH42415.1"/>
    <property type="molecule type" value="Genomic_DNA"/>
</dbReference>
<organism evidence="1 2">
    <name type="scientific">Croceibacterium atlanticum</name>
    <dbReference type="NCBI Taxonomy" id="1267766"/>
    <lineage>
        <taxon>Bacteria</taxon>
        <taxon>Pseudomonadati</taxon>
        <taxon>Pseudomonadota</taxon>
        <taxon>Alphaproteobacteria</taxon>
        <taxon>Sphingomonadales</taxon>
        <taxon>Erythrobacteraceae</taxon>
        <taxon>Croceibacterium</taxon>
    </lineage>
</organism>
<protein>
    <submittedName>
        <fullName evidence="1">Uncharacterized protein</fullName>
    </submittedName>
</protein>
<evidence type="ECO:0000313" key="1">
    <source>
        <dbReference type="EMBL" id="AKH42415.1"/>
    </source>
</evidence>
<dbReference type="Proteomes" id="UP000034392">
    <property type="component" value="Chromosome"/>
</dbReference>